<dbReference type="SMART" id="SM00729">
    <property type="entry name" value="Elp3"/>
    <property type="match status" value="1"/>
</dbReference>
<feature type="domain" description="Elp3/MiaA/NifB-like radical SAM core" evidence="1">
    <location>
        <begin position="13"/>
        <end position="221"/>
    </location>
</feature>
<comment type="caution">
    <text evidence="2">The sequence shown here is derived from an EMBL/GenBank/DDBJ whole genome shotgun (WGS) entry which is preliminary data.</text>
</comment>
<protein>
    <submittedName>
        <fullName evidence="2">Radical SAM protein</fullName>
    </submittedName>
</protein>
<evidence type="ECO:0000259" key="1">
    <source>
        <dbReference type="SMART" id="SM00729"/>
    </source>
</evidence>
<evidence type="ECO:0000313" key="2">
    <source>
        <dbReference type="EMBL" id="MCY6369589.1"/>
    </source>
</evidence>
<dbReference type="RefSeq" id="WP_268049010.1">
    <property type="nucleotide sequence ID" value="NZ_JAPQES010000001.1"/>
</dbReference>
<name>A0ABT4CKL4_9CLOT</name>
<keyword evidence="3" id="KW-1185">Reference proteome</keyword>
<reference evidence="2" key="1">
    <citation type="submission" date="2022-12" db="EMBL/GenBank/DDBJ databases">
        <authorList>
            <person name="Wang J."/>
        </authorList>
    </citation>
    <scope>NUCLEOTIDE SEQUENCE</scope>
    <source>
        <strain evidence="2">HY-42-06</strain>
    </source>
</reference>
<dbReference type="Proteomes" id="UP001079657">
    <property type="component" value="Unassembled WGS sequence"/>
</dbReference>
<proteinExistence type="predicted"/>
<dbReference type="InterPro" id="IPR006638">
    <property type="entry name" value="Elp3/MiaA/NifB-like_rSAM"/>
</dbReference>
<evidence type="ECO:0000313" key="3">
    <source>
        <dbReference type="Proteomes" id="UP001079657"/>
    </source>
</evidence>
<accession>A0ABT4CKL4</accession>
<gene>
    <name evidence="2" type="ORF">OXH55_02865</name>
</gene>
<dbReference type="EMBL" id="JAPQES010000001">
    <property type="protein sequence ID" value="MCY6369589.1"/>
    <property type="molecule type" value="Genomic_DNA"/>
</dbReference>
<organism evidence="2 3">
    <name type="scientific">Clostridium ganghwense</name>
    <dbReference type="NCBI Taxonomy" id="312089"/>
    <lineage>
        <taxon>Bacteria</taxon>
        <taxon>Bacillati</taxon>
        <taxon>Bacillota</taxon>
        <taxon>Clostridia</taxon>
        <taxon>Eubacteriales</taxon>
        <taxon>Clostridiaceae</taxon>
        <taxon>Clostridium</taxon>
    </lineage>
</organism>
<sequence length="231" mass="27298">MERYSEVKGKNQREIVLLKAFPCKWGRCTFCDYISDNCLDEKKMVKLNREILSKVTGKYKVLEVINSGSCFELPKETLEYIKEIVEEKGIQKLFFESHWIYKNRLDEMRGLFNVPIIFKCGIETFDDYFRNEVLKKGAKFSGPEEVAEFFKSICLMVGIKGQTKDMIKKDMHYLTKYFERGCINVYIENTTPLKRDEKLIKWFKDEYSELDKNENIEILWNNTDFGVGGEV</sequence>